<gene>
    <name evidence="1" type="ORF">N8T08_008848</name>
</gene>
<name>A0ACC3AVR1_9EURO</name>
<protein>
    <submittedName>
        <fullName evidence="1">Uncharacterized protein</fullName>
    </submittedName>
</protein>
<accession>A0ACC3AVR1</accession>
<dbReference type="EMBL" id="JAOPJF010000060">
    <property type="protein sequence ID" value="KAK1141750.1"/>
    <property type="molecule type" value="Genomic_DNA"/>
</dbReference>
<evidence type="ECO:0000313" key="1">
    <source>
        <dbReference type="EMBL" id="KAK1141750.1"/>
    </source>
</evidence>
<evidence type="ECO:0000313" key="2">
    <source>
        <dbReference type="Proteomes" id="UP001177260"/>
    </source>
</evidence>
<dbReference type="Proteomes" id="UP001177260">
    <property type="component" value="Unassembled WGS sequence"/>
</dbReference>
<organism evidence="1 2">
    <name type="scientific">Aspergillus melleus</name>
    <dbReference type="NCBI Taxonomy" id="138277"/>
    <lineage>
        <taxon>Eukaryota</taxon>
        <taxon>Fungi</taxon>
        <taxon>Dikarya</taxon>
        <taxon>Ascomycota</taxon>
        <taxon>Pezizomycotina</taxon>
        <taxon>Eurotiomycetes</taxon>
        <taxon>Eurotiomycetidae</taxon>
        <taxon>Eurotiales</taxon>
        <taxon>Aspergillaceae</taxon>
        <taxon>Aspergillus</taxon>
        <taxon>Aspergillus subgen. Circumdati</taxon>
    </lineage>
</organism>
<sequence>MVGDTVNCPNGTFTITAAHADAVSKITEGPRSPDGQISWFGIAIGASFSGVTVTNATNNKTSVIPAPLGVLWMKCFISKDPTYTLENLTIANFKRMYLQSVAEFTTILGSENPNLTEFRRSDHKRLPWHGLADRLIKNYHGTTWYRDTVQRNMGLDTEQVDEFYRLFLASGGDHCEGGYGPVPVEPSKALVDWVENNNALDTLFARMVDDTNTTVTRNLCRYPWQLVYLGGDARDAHSFACD</sequence>
<proteinExistence type="predicted"/>
<keyword evidence="2" id="KW-1185">Reference proteome</keyword>
<comment type="caution">
    <text evidence="1">The sequence shown here is derived from an EMBL/GenBank/DDBJ whole genome shotgun (WGS) entry which is preliminary data.</text>
</comment>
<reference evidence="1 2" key="1">
    <citation type="journal article" date="2023" name="ACS Omega">
        <title>Identification of the Neoaspergillic Acid Biosynthesis Gene Cluster by Establishing an In Vitro CRISPR-Ribonucleoprotein Genetic System in Aspergillus melleus.</title>
        <authorList>
            <person name="Yuan B."/>
            <person name="Grau M.F."/>
            <person name="Murata R.M."/>
            <person name="Torok T."/>
            <person name="Venkateswaran K."/>
            <person name="Stajich J.E."/>
            <person name="Wang C.C.C."/>
        </authorList>
    </citation>
    <scope>NUCLEOTIDE SEQUENCE [LARGE SCALE GENOMIC DNA]</scope>
    <source>
        <strain evidence="1 2">IMV 1140</strain>
    </source>
</reference>